<name>A0A8I2YWJ8_9AGAM</name>
<dbReference type="EMBL" id="JAGFBS010000005">
    <property type="protein sequence ID" value="KAG6379349.1"/>
    <property type="molecule type" value="Genomic_DNA"/>
</dbReference>
<keyword evidence="2" id="KW-1185">Reference proteome</keyword>
<sequence length="111" mass="12372">MFWGGIEAHTCTTYATREYTAQLMNLPTTWEHRVEACKATPLEVHGVSYLPKSCEDKASLHDFYSPPSAHRTLLGESSKGERLARILCHNAGSLPWDGVPRCPGMFPIRAL</sequence>
<evidence type="ECO:0000313" key="2">
    <source>
        <dbReference type="Proteomes" id="UP000683000"/>
    </source>
</evidence>
<dbReference type="OrthoDB" id="3153758at2759"/>
<reference evidence="1" key="1">
    <citation type="submission" date="2021-03" db="EMBL/GenBank/DDBJ databases">
        <title>Evolutionary innovations through gain and loss of genes in the ectomycorrhizal Boletales.</title>
        <authorList>
            <person name="Wu G."/>
            <person name="Miyauchi S."/>
            <person name="Morin E."/>
            <person name="Yang Z.-L."/>
            <person name="Xu J."/>
            <person name="Martin F.M."/>
        </authorList>
    </citation>
    <scope>NUCLEOTIDE SEQUENCE</scope>
    <source>
        <strain evidence="1">BR01</strain>
    </source>
</reference>
<comment type="caution">
    <text evidence="1">The sequence shown here is derived from an EMBL/GenBank/DDBJ whole genome shotgun (WGS) entry which is preliminary data.</text>
</comment>
<protein>
    <submittedName>
        <fullName evidence="1">Uncharacterized protein</fullName>
    </submittedName>
</protein>
<dbReference type="Proteomes" id="UP000683000">
    <property type="component" value="Unassembled WGS sequence"/>
</dbReference>
<gene>
    <name evidence="1" type="ORF">JVT61DRAFT_11811</name>
</gene>
<dbReference type="AlphaFoldDB" id="A0A8I2YWJ8"/>
<accession>A0A8I2YWJ8</accession>
<proteinExistence type="predicted"/>
<organism evidence="1 2">
    <name type="scientific">Boletus reticuloceps</name>
    <dbReference type="NCBI Taxonomy" id="495285"/>
    <lineage>
        <taxon>Eukaryota</taxon>
        <taxon>Fungi</taxon>
        <taxon>Dikarya</taxon>
        <taxon>Basidiomycota</taxon>
        <taxon>Agaricomycotina</taxon>
        <taxon>Agaricomycetes</taxon>
        <taxon>Agaricomycetidae</taxon>
        <taxon>Boletales</taxon>
        <taxon>Boletineae</taxon>
        <taxon>Boletaceae</taxon>
        <taxon>Boletoideae</taxon>
        <taxon>Boletus</taxon>
    </lineage>
</organism>
<evidence type="ECO:0000313" key="1">
    <source>
        <dbReference type="EMBL" id="KAG6379349.1"/>
    </source>
</evidence>